<gene>
    <name evidence="2" type="ORF">PsYK624_018180</name>
</gene>
<sequence>MATRRPPGSSWPASARCLVARCVIVGQAPEPTDYIRLTCRNKNQQPRAHVPAPFFLPVAVLLSHPQASLLADDPRHPHRDSRLPATGQGAPASPRNHFSSPSSVLLRHADLLASTFDGRDVPAACVCQRRLLRARPIRHVDQPSHLQPDGVSLAAGRQTAADVTGCNSEVKHRLRPCAETSTDMYTLTPLLMPACRCPTVPGGALETTWMLRCARSALLRHTKGLAPDTSR</sequence>
<reference evidence="2 3" key="1">
    <citation type="submission" date="2021-08" db="EMBL/GenBank/DDBJ databases">
        <title>Draft Genome Sequence of Phanerochaete sordida strain YK-624.</title>
        <authorList>
            <person name="Mori T."/>
            <person name="Dohra H."/>
            <person name="Suzuki T."/>
            <person name="Kawagishi H."/>
            <person name="Hirai H."/>
        </authorList>
    </citation>
    <scope>NUCLEOTIDE SEQUENCE [LARGE SCALE GENOMIC DNA]</scope>
    <source>
        <strain evidence="2 3">YK-624</strain>
    </source>
</reference>
<keyword evidence="3" id="KW-1185">Reference proteome</keyword>
<dbReference type="AlphaFoldDB" id="A0A9P3G0M0"/>
<protein>
    <submittedName>
        <fullName evidence="2">Uncharacterized protein</fullName>
    </submittedName>
</protein>
<name>A0A9P3G0M0_9APHY</name>
<organism evidence="2 3">
    <name type="scientific">Phanerochaete sordida</name>
    <dbReference type="NCBI Taxonomy" id="48140"/>
    <lineage>
        <taxon>Eukaryota</taxon>
        <taxon>Fungi</taxon>
        <taxon>Dikarya</taxon>
        <taxon>Basidiomycota</taxon>
        <taxon>Agaricomycotina</taxon>
        <taxon>Agaricomycetes</taxon>
        <taxon>Polyporales</taxon>
        <taxon>Phanerochaetaceae</taxon>
        <taxon>Phanerochaete</taxon>
    </lineage>
</organism>
<dbReference type="Proteomes" id="UP000703269">
    <property type="component" value="Unassembled WGS sequence"/>
</dbReference>
<dbReference type="EMBL" id="BPQB01000003">
    <property type="protein sequence ID" value="GJE85739.1"/>
    <property type="molecule type" value="Genomic_DNA"/>
</dbReference>
<feature type="region of interest" description="Disordered" evidence="1">
    <location>
        <begin position="70"/>
        <end position="100"/>
    </location>
</feature>
<evidence type="ECO:0000256" key="1">
    <source>
        <dbReference type="SAM" id="MobiDB-lite"/>
    </source>
</evidence>
<evidence type="ECO:0000313" key="3">
    <source>
        <dbReference type="Proteomes" id="UP000703269"/>
    </source>
</evidence>
<accession>A0A9P3G0M0</accession>
<evidence type="ECO:0000313" key="2">
    <source>
        <dbReference type="EMBL" id="GJE85739.1"/>
    </source>
</evidence>
<proteinExistence type="predicted"/>
<comment type="caution">
    <text evidence="2">The sequence shown here is derived from an EMBL/GenBank/DDBJ whole genome shotgun (WGS) entry which is preliminary data.</text>
</comment>